<dbReference type="AlphaFoldDB" id="A0AAX2AH29"/>
<sequence length="240" mass="28250">MTILGHEITIKTYENDNLIDFENIDSSLKDTIIMSINDSILEGSTASYGEIEEYSIYFEWEIEEYIPSFDELKNLISSFEGKLDVSQINQLSDEIEKLHKKRIELKCEEIFNEYILKSNNNLLQLLIKYFNLKTISFINAEEDCSWVNVVELSSIEKNISFFTNSSDYGEIFGIKHFDNFINGYETFIDILENVEFDSDEELENFETIISLITKDEYSELFNFIKEMDNEARKFQLYITN</sequence>
<evidence type="ECO:0000313" key="2">
    <source>
        <dbReference type="Proteomes" id="UP000290092"/>
    </source>
</evidence>
<proteinExistence type="predicted"/>
<protein>
    <recommendedName>
        <fullName evidence="3">DUF4375 domain-containing protein</fullName>
    </recommendedName>
</protein>
<dbReference type="EMBL" id="NXID01000051">
    <property type="protein sequence ID" value="RXK14801.1"/>
    <property type="molecule type" value="Genomic_DNA"/>
</dbReference>
<dbReference type="KEGG" id="amyt:AMYT_a0048"/>
<dbReference type="RefSeq" id="WP_114843257.1">
    <property type="nucleotide sequence ID" value="NZ_CP031220.1"/>
</dbReference>
<name>A0AAX2AH29_9BACT</name>
<dbReference type="Proteomes" id="UP000290092">
    <property type="component" value="Unassembled WGS sequence"/>
</dbReference>
<evidence type="ECO:0008006" key="3">
    <source>
        <dbReference type="Google" id="ProtNLM"/>
    </source>
</evidence>
<reference evidence="1 2" key="1">
    <citation type="submission" date="2017-09" db="EMBL/GenBank/DDBJ databases">
        <title>Genomics of the genus Arcobacter.</title>
        <authorList>
            <person name="Perez-Cataluna A."/>
            <person name="Figueras M.J."/>
            <person name="Salas-Masso N."/>
        </authorList>
    </citation>
    <scope>NUCLEOTIDE SEQUENCE [LARGE SCALE GENOMIC DNA]</scope>
    <source>
        <strain evidence="1 2">CECT 7386</strain>
    </source>
</reference>
<gene>
    <name evidence="1" type="ORF">CP985_11825</name>
</gene>
<accession>A0AAX2AH29</accession>
<organism evidence="1 2">
    <name type="scientific">Malaciobacter mytili LMG 24559</name>
    <dbReference type="NCBI Taxonomy" id="1032238"/>
    <lineage>
        <taxon>Bacteria</taxon>
        <taxon>Pseudomonadati</taxon>
        <taxon>Campylobacterota</taxon>
        <taxon>Epsilonproteobacteria</taxon>
        <taxon>Campylobacterales</taxon>
        <taxon>Arcobacteraceae</taxon>
        <taxon>Malaciobacter</taxon>
    </lineage>
</organism>
<keyword evidence="2" id="KW-1185">Reference proteome</keyword>
<evidence type="ECO:0000313" key="1">
    <source>
        <dbReference type="EMBL" id="RXK14801.1"/>
    </source>
</evidence>
<comment type="caution">
    <text evidence="1">The sequence shown here is derived from an EMBL/GenBank/DDBJ whole genome shotgun (WGS) entry which is preliminary data.</text>
</comment>